<dbReference type="PANTHER" id="PTHR13620">
    <property type="entry name" value="3-5 EXONUCLEASE"/>
    <property type="match status" value="1"/>
</dbReference>
<dbReference type="EMBL" id="JARQWQ010000008">
    <property type="protein sequence ID" value="KAK2570340.1"/>
    <property type="molecule type" value="Genomic_DNA"/>
</dbReference>
<dbReference type="AlphaFoldDB" id="A0AAD9R064"/>
<reference evidence="7" key="1">
    <citation type="journal article" date="2023" name="G3 (Bethesda)">
        <title>Whole genome assembly and annotation of the endangered Caribbean coral Acropora cervicornis.</title>
        <authorList>
            <person name="Selwyn J.D."/>
            <person name="Vollmer S.V."/>
        </authorList>
    </citation>
    <scope>NUCLEOTIDE SEQUENCE</scope>
    <source>
        <strain evidence="7">K2</strain>
    </source>
</reference>
<gene>
    <name evidence="7" type="ORF">P5673_005131</name>
</gene>
<sequence length="922" mass="102184">GGVENKTAVLQLAIESSSLVFQLYNLGRPPNVLVSVLKDERILKVGSGILQDATKLKKDTGLKCIGLVDTQKLAKEVGMSESQKLGLKALAKDLLGIELEKPKAVAMSNWEKFPLTVEQIHYAALDAWVGLKIYQSMKAMQGKNSKSVLNIQKPLIMSFKDNSESDKFSKETQREQKRGSSIIQNPIGRERAWKYLLRRKAEGITGRIHKVNERSMNHPAESYIPLCSTGVEEPERSREPCKRDVGGFPIKACVSASSAHCSGLALVLNEGFWLDRTGSRQDQRNSLSSHSVYGKHTSSGTQTHNYQRKDFVMGSLEIKSMQINAEGLHSNVNHAKHTSAEQQTEEALNFTCYYHGENHLKNSFQQLPCHQNLIPRVSNNMINSGPTPMEDSNQYDENPRHSSIKTTQGCFFNGGPTPITDSYNENPQDPSMKTSQGCFFNGGPTPIIDSYNENPQDASMKTSQGCFSGSHPSGPPLAHGTLKPSKDVSFKPSKQLPVMSSCSRYLTLTHLLPYPAEGVEVVYTTDPIEVEAWLRNNVIDCSAQAIGLDIEWKPQLKRKKDGGIENKTAVLQLAIESSSLVFQLYNLGRPPNDLVSVLKDERILKVGSGILQDVTKLKKDTGLKCIGLVDTQKLAKEVGMLESQKLGLKALAKYLLGIELEKPKLVTRSNWENFPLTVKQIHYAALDAWIGLKIYRSMKAMQGKNTCKSLEGSNLVNCEEATMNENSNLVNCEETTMNENSTLVNCEEATMNENPLACHVCGKKFKTSSALSEHLKVHPKCGCGQFFVDKISKKHRKNCPLLNPFCCHVCGRKVKTNSALSKHLKVHHKCQCGQYFVGKIPKKHTMKCSKLKQWGETILKHIKINSDEPGLCNACGKKCATLESLTRHIRKAGHVLCPFCADLLPCDASHAHILKCQDLTGE</sequence>
<keyword evidence="3 7" id="KW-0269">Exonuclease</keyword>
<dbReference type="Gene3D" id="3.30.420.10">
    <property type="entry name" value="Ribonuclease H-like superfamily/Ribonuclease H"/>
    <property type="match status" value="2"/>
</dbReference>
<feature type="domain" description="C2H2-type" evidence="6">
    <location>
        <begin position="805"/>
        <end position="827"/>
    </location>
</feature>
<dbReference type="Pfam" id="PF00096">
    <property type="entry name" value="zf-C2H2"/>
    <property type="match status" value="1"/>
</dbReference>
<dbReference type="InterPro" id="IPR036397">
    <property type="entry name" value="RNaseH_sf"/>
</dbReference>
<keyword evidence="2" id="KW-0378">Hydrolase</keyword>
<dbReference type="InterPro" id="IPR013087">
    <property type="entry name" value="Znf_C2H2_type"/>
</dbReference>
<feature type="domain" description="C2H2-type" evidence="6">
    <location>
        <begin position="756"/>
        <end position="778"/>
    </location>
</feature>
<dbReference type="Pfam" id="PF01612">
    <property type="entry name" value="DNA_pol_A_exo1"/>
    <property type="match status" value="2"/>
</dbReference>
<dbReference type="InterPro" id="IPR002562">
    <property type="entry name" value="3'-5'_exonuclease_dom"/>
</dbReference>
<feature type="region of interest" description="Disordered" evidence="5">
    <location>
        <begin position="384"/>
        <end position="489"/>
    </location>
</feature>
<feature type="region of interest" description="Disordered" evidence="5">
    <location>
        <begin position="282"/>
        <end position="308"/>
    </location>
</feature>
<evidence type="ECO:0000313" key="8">
    <source>
        <dbReference type="Proteomes" id="UP001249851"/>
    </source>
</evidence>
<evidence type="ECO:0000256" key="1">
    <source>
        <dbReference type="ARBA" id="ARBA00022722"/>
    </source>
</evidence>
<keyword evidence="1" id="KW-0540">Nuclease</keyword>
<dbReference type="InterPro" id="IPR012337">
    <property type="entry name" value="RNaseH-like_sf"/>
</dbReference>
<dbReference type="PROSITE" id="PS00028">
    <property type="entry name" value="ZINC_FINGER_C2H2_1"/>
    <property type="match status" value="2"/>
</dbReference>
<feature type="compositionally biased region" description="Polar residues" evidence="5">
    <location>
        <begin position="384"/>
        <end position="396"/>
    </location>
</feature>
<dbReference type="Gene3D" id="3.30.160.60">
    <property type="entry name" value="Classic Zinc Finger"/>
    <property type="match status" value="2"/>
</dbReference>
<dbReference type="SUPFAM" id="SSF53098">
    <property type="entry name" value="Ribonuclease H-like"/>
    <property type="match status" value="2"/>
</dbReference>
<keyword evidence="4" id="KW-0862">Zinc</keyword>
<evidence type="ECO:0000256" key="3">
    <source>
        <dbReference type="ARBA" id="ARBA00022839"/>
    </source>
</evidence>
<dbReference type="SMART" id="SM00355">
    <property type="entry name" value="ZnF_C2H2"/>
    <property type="match status" value="3"/>
</dbReference>
<feature type="non-terminal residue" evidence="7">
    <location>
        <position position="1"/>
    </location>
</feature>
<dbReference type="GO" id="GO:0008270">
    <property type="term" value="F:zinc ion binding"/>
    <property type="evidence" value="ECO:0007669"/>
    <property type="project" value="UniProtKB-KW"/>
</dbReference>
<dbReference type="GO" id="GO:0006139">
    <property type="term" value="P:nucleobase-containing compound metabolic process"/>
    <property type="evidence" value="ECO:0007669"/>
    <property type="project" value="InterPro"/>
</dbReference>
<keyword evidence="8" id="KW-1185">Reference proteome</keyword>
<proteinExistence type="predicted"/>
<dbReference type="GO" id="GO:0008408">
    <property type="term" value="F:3'-5' exonuclease activity"/>
    <property type="evidence" value="ECO:0007669"/>
    <property type="project" value="InterPro"/>
</dbReference>
<evidence type="ECO:0000313" key="7">
    <source>
        <dbReference type="EMBL" id="KAK2570340.1"/>
    </source>
</evidence>
<protein>
    <submittedName>
        <fullName evidence="7">3'-5' exonuclease</fullName>
    </submittedName>
</protein>
<dbReference type="InterPro" id="IPR036236">
    <property type="entry name" value="Znf_C2H2_sf"/>
</dbReference>
<accession>A0AAD9R064</accession>
<feature type="compositionally biased region" description="Polar residues" evidence="5">
    <location>
        <begin position="451"/>
        <end position="471"/>
    </location>
</feature>
<evidence type="ECO:0000256" key="5">
    <source>
        <dbReference type="SAM" id="MobiDB-lite"/>
    </source>
</evidence>
<dbReference type="Proteomes" id="UP001249851">
    <property type="component" value="Unassembled WGS sequence"/>
</dbReference>
<evidence type="ECO:0000259" key="6">
    <source>
        <dbReference type="PROSITE" id="PS50157"/>
    </source>
</evidence>
<evidence type="ECO:0000256" key="2">
    <source>
        <dbReference type="ARBA" id="ARBA00022801"/>
    </source>
</evidence>
<comment type="caution">
    <text evidence="7">The sequence shown here is derived from an EMBL/GenBank/DDBJ whole genome shotgun (WGS) entry which is preliminary data.</text>
</comment>
<dbReference type="SMART" id="SM00474">
    <property type="entry name" value="35EXOc"/>
    <property type="match status" value="2"/>
</dbReference>
<dbReference type="CDD" id="cd06141">
    <property type="entry name" value="WRN_exo"/>
    <property type="match status" value="2"/>
</dbReference>
<keyword evidence="4" id="KW-0863">Zinc-finger</keyword>
<reference evidence="7" key="2">
    <citation type="journal article" date="2023" name="Science">
        <title>Genomic signatures of disease resistance in endangered staghorn corals.</title>
        <authorList>
            <person name="Vollmer S.V."/>
            <person name="Selwyn J.D."/>
            <person name="Despard B.A."/>
            <person name="Roesel C.L."/>
        </authorList>
    </citation>
    <scope>NUCLEOTIDE SEQUENCE</scope>
    <source>
        <strain evidence="7">K2</strain>
    </source>
</reference>
<organism evidence="7 8">
    <name type="scientific">Acropora cervicornis</name>
    <name type="common">Staghorn coral</name>
    <dbReference type="NCBI Taxonomy" id="6130"/>
    <lineage>
        <taxon>Eukaryota</taxon>
        <taxon>Metazoa</taxon>
        <taxon>Cnidaria</taxon>
        <taxon>Anthozoa</taxon>
        <taxon>Hexacorallia</taxon>
        <taxon>Scleractinia</taxon>
        <taxon>Astrocoeniina</taxon>
        <taxon>Acroporidae</taxon>
        <taxon>Acropora</taxon>
    </lineage>
</organism>
<feature type="compositionally biased region" description="Polar residues" evidence="5">
    <location>
        <begin position="419"/>
        <end position="438"/>
    </location>
</feature>
<evidence type="ECO:0000256" key="4">
    <source>
        <dbReference type="PROSITE-ProRule" id="PRU00042"/>
    </source>
</evidence>
<dbReference type="SUPFAM" id="SSF57667">
    <property type="entry name" value="beta-beta-alpha zinc fingers"/>
    <property type="match status" value="1"/>
</dbReference>
<feature type="compositionally biased region" description="Polar residues" evidence="5">
    <location>
        <begin position="284"/>
        <end position="305"/>
    </location>
</feature>
<dbReference type="GO" id="GO:0003676">
    <property type="term" value="F:nucleic acid binding"/>
    <property type="evidence" value="ECO:0007669"/>
    <property type="project" value="InterPro"/>
</dbReference>
<dbReference type="PROSITE" id="PS50157">
    <property type="entry name" value="ZINC_FINGER_C2H2_2"/>
    <property type="match status" value="2"/>
</dbReference>
<keyword evidence="4" id="KW-0479">Metal-binding</keyword>
<name>A0AAD9R064_ACRCE</name>
<dbReference type="InterPro" id="IPR051132">
    <property type="entry name" value="3-5_Exonuclease_domain"/>
</dbReference>